<keyword evidence="2" id="KW-0732">Signal</keyword>
<feature type="compositionally biased region" description="Low complexity" evidence="1">
    <location>
        <begin position="53"/>
        <end position="71"/>
    </location>
</feature>
<evidence type="ECO:0000256" key="1">
    <source>
        <dbReference type="SAM" id="MobiDB-lite"/>
    </source>
</evidence>
<reference evidence="3 4" key="1">
    <citation type="submission" date="2020-08" db="EMBL/GenBank/DDBJ databases">
        <title>Functional genomics of gut bacteria from endangered species of beetles.</title>
        <authorList>
            <person name="Carlos-Shanley C."/>
        </authorList>
    </citation>
    <scope>NUCLEOTIDE SEQUENCE [LARGE SCALE GENOMIC DNA]</scope>
    <source>
        <strain evidence="3 4">S00123</strain>
    </source>
</reference>
<feature type="signal peptide" evidence="2">
    <location>
        <begin position="1"/>
        <end position="22"/>
    </location>
</feature>
<feature type="chain" id="PRO_5030674990" description="Secreted protein" evidence="2">
    <location>
        <begin position="23"/>
        <end position="92"/>
    </location>
</feature>
<protein>
    <recommendedName>
        <fullName evidence="5">Secreted protein</fullName>
    </recommendedName>
</protein>
<accession>A0A7W7IRB5</accession>
<dbReference type="EMBL" id="JACHKY010000005">
    <property type="protein sequence ID" value="MBB4799090.1"/>
    <property type="molecule type" value="Genomic_DNA"/>
</dbReference>
<dbReference type="AlphaFoldDB" id="A0A7W7IRB5"/>
<organism evidence="3 4">
    <name type="scientific">Brevundimonas bullata</name>
    <dbReference type="NCBI Taxonomy" id="13160"/>
    <lineage>
        <taxon>Bacteria</taxon>
        <taxon>Pseudomonadati</taxon>
        <taxon>Pseudomonadota</taxon>
        <taxon>Alphaproteobacteria</taxon>
        <taxon>Caulobacterales</taxon>
        <taxon>Caulobacteraceae</taxon>
        <taxon>Brevundimonas</taxon>
    </lineage>
</organism>
<dbReference type="PROSITE" id="PS51257">
    <property type="entry name" value="PROKAR_LIPOPROTEIN"/>
    <property type="match status" value="1"/>
</dbReference>
<feature type="region of interest" description="Disordered" evidence="1">
    <location>
        <begin position="41"/>
        <end position="92"/>
    </location>
</feature>
<evidence type="ECO:0000256" key="2">
    <source>
        <dbReference type="SAM" id="SignalP"/>
    </source>
</evidence>
<dbReference type="Proteomes" id="UP000539957">
    <property type="component" value="Unassembled WGS sequence"/>
</dbReference>
<feature type="compositionally biased region" description="Polar residues" evidence="1">
    <location>
        <begin position="80"/>
        <end position="92"/>
    </location>
</feature>
<dbReference type="RefSeq" id="WP_184271730.1">
    <property type="nucleotide sequence ID" value="NZ_JACHKY010000005.1"/>
</dbReference>
<evidence type="ECO:0000313" key="4">
    <source>
        <dbReference type="Proteomes" id="UP000539957"/>
    </source>
</evidence>
<comment type="caution">
    <text evidence="3">The sequence shown here is derived from an EMBL/GenBank/DDBJ whole genome shotgun (WGS) entry which is preliminary data.</text>
</comment>
<name>A0A7W7IRB5_9CAUL</name>
<evidence type="ECO:0008006" key="5">
    <source>
        <dbReference type="Google" id="ProtNLM"/>
    </source>
</evidence>
<gene>
    <name evidence="3" type="ORF">HNP32_002846</name>
</gene>
<sequence length="92" mass="9805">MNRLIVKRLLLAAGLAATAALAACEEPRRDNDYEAVEIQTEEPTAPAAEDSGAPVVAEAPAAKEATTPVEAIPHDERTSEQTVQPESDTLFY</sequence>
<proteinExistence type="predicted"/>
<evidence type="ECO:0000313" key="3">
    <source>
        <dbReference type="EMBL" id="MBB4799090.1"/>
    </source>
</evidence>
<keyword evidence="4" id="KW-1185">Reference proteome</keyword>